<protein>
    <submittedName>
        <fullName evidence="1">Uncharacterized protein</fullName>
    </submittedName>
</protein>
<dbReference type="AlphaFoldDB" id="X1EES6"/>
<dbReference type="EMBL" id="BART01036909">
    <property type="protein sequence ID" value="GAH15639.1"/>
    <property type="molecule type" value="Genomic_DNA"/>
</dbReference>
<sequence length="32" mass="3677">RYYVGCYIGDMVREYGSEQGEDPHQPTNGRAQ</sequence>
<feature type="non-terminal residue" evidence="1">
    <location>
        <position position="1"/>
    </location>
</feature>
<reference evidence="1" key="1">
    <citation type="journal article" date="2014" name="Front. Microbiol.">
        <title>High frequency of phylogenetically diverse reductive dehalogenase-homologous genes in deep subseafloor sedimentary metagenomes.</title>
        <authorList>
            <person name="Kawai M."/>
            <person name="Futagami T."/>
            <person name="Toyoda A."/>
            <person name="Takaki Y."/>
            <person name="Nishi S."/>
            <person name="Hori S."/>
            <person name="Arai W."/>
            <person name="Tsubouchi T."/>
            <person name="Morono Y."/>
            <person name="Uchiyama I."/>
            <person name="Ito T."/>
            <person name="Fujiyama A."/>
            <person name="Inagaki F."/>
            <person name="Takami H."/>
        </authorList>
    </citation>
    <scope>NUCLEOTIDE SEQUENCE</scope>
    <source>
        <strain evidence="1">Expedition CK06-06</strain>
    </source>
</reference>
<name>X1EES6_9ZZZZ</name>
<gene>
    <name evidence="1" type="ORF">S01H4_62023</name>
</gene>
<proteinExistence type="predicted"/>
<accession>X1EES6</accession>
<organism evidence="1">
    <name type="scientific">marine sediment metagenome</name>
    <dbReference type="NCBI Taxonomy" id="412755"/>
    <lineage>
        <taxon>unclassified sequences</taxon>
        <taxon>metagenomes</taxon>
        <taxon>ecological metagenomes</taxon>
    </lineage>
</organism>
<evidence type="ECO:0000313" key="1">
    <source>
        <dbReference type="EMBL" id="GAH15639.1"/>
    </source>
</evidence>
<comment type="caution">
    <text evidence="1">The sequence shown here is derived from an EMBL/GenBank/DDBJ whole genome shotgun (WGS) entry which is preliminary data.</text>
</comment>